<dbReference type="PANTHER" id="PTHR44757:SF2">
    <property type="entry name" value="BIOFILM ARCHITECTURE MAINTENANCE PROTEIN MBAA"/>
    <property type="match status" value="1"/>
</dbReference>
<dbReference type="Pfam" id="PF10114">
    <property type="entry name" value="PocR"/>
    <property type="match status" value="1"/>
</dbReference>
<dbReference type="EMBL" id="BARW01034798">
    <property type="protein sequence ID" value="GAJ10225.1"/>
    <property type="molecule type" value="Genomic_DNA"/>
</dbReference>
<dbReference type="InterPro" id="IPR035965">
    <property type="entry name" value="PAS-like_dom_sf"/>
</dbReference>
<dbReference type="InterPro" id="IPR000700">
    <property type="entry name" value="PAS-assoc_C"/>
</dbReference>
<dbReference type="InterPro" id="IPR052155">
    <property type="entry name" value="Biofilm_reg_signaling"/>
</dbReference>
<dbReference type="InterPro" id="IPR000014">
    <property type="entry name" value="PAS"/>
</dbReference>
<feature type="domain" description="PAS" evidence="1">
    <location>
        <begin position="105"/>
        <end position="176"/>
    </location>
</feature>
<dbReference type="AlphaFoldDB" id="X1VNB4"/>
<evidence type="ECO:0008006" key="4">
    <source>
        <dbReference type="Google" id="ProtNLM"/>
    </source>
</evidence>
<gene>
    <name evidence="3" type="ORF">S12H4_54437</name>
</gene>
<protein>
    <recommendedName>
        <fullName evidence="4">PAS domain-containing protein</fullName>
    </recommendedName>
</protein>
<dbReference type="NCBIfam" id="TIGR00229">
    <property type="entry name" value="sensory_box"/>
    <property type="match status" value="1"/>
</dbReference>
<feature type="domain" description="PAC" evidence="2">
    <location>
        <begin position="177"/>
        <end position="229"/>
    </location>
</feature>
<feature type="non-terminal residue" evidence="3">
    <location>
        <position position="229"/>
    </location>
</feature>
<dbReference type="PANTHER" id="PTHR44757">
    <property type="entry name" value="DIGUANYLATE CYCLASE DGCP"/>
    <property type="match status" value="1"/>
</dbReference>
<dbReference type="InterPro" id="IPR001610">
    <property type="entry name" value="PAC"/>
</dbReference>
<comment type="caution">
    <text evidence="3">The sequence shown here is derived from an EMBL/GenBank/DDBJ whole genome shotgun (WGS) entry which is preliminary data.</text>
</comment>
<dbReference type="SUPFAM" id="SSF55785">
    <property type="entry name" value="PYP-like sensor domain (PAS domain)"/>
    <property type="match status" value="1"/>
</dbReference>
<feature type="non-terminal residue" evidence="3">
    <location>
        <position position="1"/>
    </location>
</feature>
<dbReference type="CDD" id="cd00130">
    <property type="entry name" value="PAS"/>
    <property type="match status" value="1"/>
</dbReference>
<evidence type="ECO:0000259" key="1">
    <source>
        <dbReference type="PROSITE" id="PS50112"/>
    </source>
</evidence>
<sequence length="229" mass="26127">RLKKCVMYDCLNAGLRDAASPIIVGENHLGNILCGQVLEKPIKTEIAVQRARAIEITDIEGYLEELKNIPIMSRERFRIIINFMDVITHTISELALEKHISYRNSQRYVNKLINSVSDCIISMDVDGKIFTVNKAGVAMFGYEAKKLIEQPMFSLFSDAASISKYQKQMDINLKKREHIELNSINADGREFPVQLSLSKIFDEANEHSGYVAVLRDISEEKKVERMKED</sequence>
<reference evidence="3" key="1">
    <citation type="journal article" date="2014" name="Front. Microbiol.">
        <title>High frequency of phylogenetically diverse reductive dehalogenase-homologous genes in deep subseafloor sedimentary metagenomes.</title>
        <authorList>
            <person name="Kawai M."/>
            <person name="Futagami T."/>
            <person name="Toyoda A."/>
            <person name="Takaki Y."/>
            <person name="Nishi S."/>
            <person name="Hori S."/>
            <person name="Arai W."/>
            <person name="Tsubouchi T."/>
            <person name="Morono Y."/>
            <person name="Uchiyama I."/>
            <person name="Ito T."/>
            <person name="Fujiyama A."/>
            <person name="Inagaki F."/>
            <person name="Takami H."/>
        </authorList>
    </citation>
    <scope>NUCLEOTIDE SEQUENCE</scope>
    <source>
        <strain evidence="3">Expedition CK06-06</strain>
    </source>
</reference>
<name>X1VNB4_9ZZZZ</name>
<dbReference type="PROSITE" id="PS50113">
    <property type="entry name" value="PAC"/>
    <property type="match status" value="1"/>
</dbReference>
<dbReference type="InterPro" id="IPR018771">
    <property type="entry name" value="PocR_dom"/>
</dbReference>
<dbReference type="SMART" id="SM00086">
    <property type="entry name" value="PAC"/>
    <property type="match status" value="1"/>
</dbReference>
<accession>X1VNB4</accession>
<organism evidence="3">
    <name type="scientific">marine sediment metagenome</name>
    <dbReference type="NCBI Taxonomy" id="412755"/>
    <lineage>
        <taxon>unclassified sequences</taxon>
        <taxon>metagenomes</taxon>
        <taxon>ecological metagenomes</taxon>
    </lineage>
</organism>
<dbReference type="PROSITE" id="PS50112">
    <property type="entry name" value="PAS"/>
    <property type="match status" value="1"/>
</dbReference>
<evidence type="ECO:0000313" key="3">
    <source>
        <dbReference type="EMBL" id="GAJ10225.1"/>
    </source>
</evidence>
<dbReference type="Pfam" id="PF13426">
    <property type="entry name" value="PAS_9"/>
    <property type="match status" value="1"/>
</dbReference>
<evidence type="ECO:0000259" key="2">
    <source>
        <dbReference type="PROSITE" id="PS50113"/>
    </source>
</evidence>
<dbReference type="Gene3D" id="3.30.450.20">
    <property type="entry name" value="PAS domain"/>
    <property type="match status" value="1"/>
</dbReference>
<proteinExistence type="predicted"/>